<protein>
    <submittedName>
        <fullName evidence="2">DUF6438 domain-containing protein</fullName>
    </submittedName>
</protein>
<organism evidence="2 3">
    <name type="scientific">Winogradskyella vincentii</name>
    <dbReference type="NCBI Taxonomy" id="2877122"/>
    <lineage>
        <taxon>Bacteria</taxon>
        <taxon>Pseudomonadati</taxon>
        <taxon>Bacteroidota</taxon>
        <taxon>Flavobacteriia</taxon>
        <taxon>Flavobacteriales</taxon>
        <taxon>Flavobacteriaceae</taxon>
        <taxon>Winogradskyella</taxon>
    </lineage>
</organism>
<proteinExistence type="predicted"/>
<evidence type="ECO:0000259" key="1">
    <source>
        <dbReference type="Pfam" id="PF20033"/>
    </source>
</evidence>
<dbReference type="InterPro" id="IPR045497">
    <property type="entry name" value="DUF6438"/>
</dbReference>
<dbReference type="EMBL" id="JAIUJS010000005">
    <property type="protein sequence ID" value="MCA0153770.1"/>
    <property type="molecule type" value="Genomic_DNA"/>
</dbReference>
<evidence type="ECO:0000313" key="2">
    <source>
        <dbReference type="EMBL" id="MCA0153770.1"/>
    </source>
</evidence>
<dbReference type="Proteomes" id="UP001198402">
    <property type="component" value="Unassembled WGS sequence"/>
</dbReference>
<dbReference type="Pfam" id="PF20033">
    <property type="entry name" value="DUF6438"/>
    <property type="match status" value="1"/>
</dbReference>
<gene>
    <name evidence="2" type="ORF">LBV24_11120</name>
</gene>
<evidence type="ECO:0000313" key="3">
    <source>
        <dbReference type="Proteomes" id="UP001198402"/>
    </source>
</evidence>
<reference evidence="3" key="1">
    <citation type="submission" date="2023-07" db="EMBL/GenBank/DDBJ databases">
        <authorList>
            <person name="Yue Y."/>
        </authorList>
    </citation>
    <scope>NUCLEOTIDE SEQUENCE [LARGE SCALE GENOMIC DNA]</scope>
    <source>
        <strain evidence="3">2Y89</strain>
    </source>
</reference>
<feature type="domain" description="DUF6438" evidence="1">
    <location>
        <begin position="168"/>
        <end position="289"/>
    </location>
</feature>
<name>A0ABS7Y346_9FLAO</name>
<keyword evidence="3" id="KW-1185">Reference proteome</keyword>
<comment type="caution">
    <text evidence="2">The sequence shown here is derived from an EMBL/GenBank/DDBJ whole genome shotgun (WGS) entry which is preliminary data.</text>
</comment>
<accession>A0ABS7Y346</accession>
<sequence length="298" mass="34111">MKQSKKSTIDSITDLNSLRAFVKTADSTLRDFTCVSPHVYKNEELASSPVKQKLDSMIPKTDYIKADLDGNGLMDLVITGETQFSFHALALMSLGEEQYKVVPLSSPRNYNQFPIYTKLVTKNDIPIIELYEKRTTFKDQKINKSTLVYKDGTFVEYQDKVANYQITKIEFGTTGCFGTCPVFNLTLVPEGKSLFEAKYYNFNQNLGEREEEEGDFEAVIKTTDFNVIVQMMNEMNIKDLESSYTVGWTDDQTAKLKISFADGSVKYIQDYGMQGTRGLKILYEKLLALRFNQDWERI</sequence>